<evidence type="ECO:0000256" key="2">
    <source>
        <dbReference type="ARBA" id="ARBA00012948"/>
    </source>
</evidence>
<comment type="similarity">
    <text evidence="1">Belongs to the short-chain dehydrogenases/reductases (SDR) family.</text>
</comment>
<evidence type="ECO:0000256" key="1">
    <source>
        <dbReference type="ARBA" id="ARBA00006484"/>
    </source>
</evidence>
<dbReference type="PROSITE" id="PS00061">
    <property type="entry name" value="ADH_SHORT"/>
    <property type="match status" value="1"/>
</dbReference>
<dbReference type="PANTHER" id="PTHR42879:SF2">
    <property type="entry name" value="3-OXOACYL-[ACYL-CARRIER-PROTEIN] REDUCTASE FABG"/>
    <property type="match status" value="1"/>
</dbReference>
<sequence>MIRAEIEQLCKSIEEIHPGGVDVLVNNAGRGGTAATIEQYPVANWDDVIKVNLTAPFDLIRLSIGEMKKRGWGRIINISSIFGKKTITLYPAYVCSKHGLNGLTKTVANDTFGTGVTCNAICPAVVETQLAIAEFRQLAETTGLTYETVTKQFLEKTNPNGQFIKSEQIAELAAFLCSPCADQMTGAIIPIDGGSWAT</sequence>
<dbReference type="GeneID" id="102808077"/>
<dbReference type="InterPro" id="IPR050259">
    <property type="entry name" value="SDR"/>
</dbReference>
<dbReference type="InterPro" id="IPR020904">
    <property type="entry name" value="Sc_DH/Rdtase_CS"/>
</dbReference>
<keyword evidence="3" id="KW-0560">Oxidoreductase</keyword>
<dbReference type="EC" id="1.1.1.100" evidence="2"/>
<reference evidence="6" key="1">
    <citation type="submission" date="2025-08" db="UniProtKB">
        <authorList>
            <consortium name="RefSeq"/>
        </authorList>
    </citation>
    <scope>IDENTIFICATION</scope>
    <source>
        <tissue evidence="6">Testes</tissue>
    </source>
</reference>
<dbReference type="Pfam" id="PF13561">
    <property type="entry name" value="adh_short_C2"/>
    <property type="match status" value="1"/>
</dbReference>
<evidence type="ECO:0000256" key="3">
    <source>
        <dbReference type="ARBA" id="ARBA00023002"/>
    </source>
</evidence>
<gene>
    <name evidence="6" type="primary">LOC102808077</name>
</gene>
<dbReference type="InterPro" id="IPR002347">
    <property type="entry name" value="SDR_fam"/>
</dbReference>
<dbReference type="Proteomes" id="UP000694865">
    <property type="component" value="Unplaced"/>
</dbReference>
<organism evidence="5 6">
    <name type="scientific">Saccoglossus kowalevskii</name>
    <name type="common">Acorn worm</name>
    <dbReference type="NCBI Taxonomy" id="10224"/>
    <lineage>
        <taxon>Eukaryota</taxon>
        <taxon>Metazoa</taxon>
        <taxon>Hemichordata</taxon>
        <taxon>Enteropneusta</taxon>
        <taxon>Harrimaniidae</taxon>
        <taxon>Saccoglossus</taxon>
    </lineage>
</organism>
<keyword evidence="5" id="KW-1185">Reference proteome</keyword>
<protein>
    <recommendedName>
        <fullName evidence="2">3-oxoacyl-[acyl-carrier-protein] reductase</fullName>
        <ecNumber evidence="2">1.1.1.100</ecNumber>
    </recommendedName>
</protein>
<dbReference type="RefSeq" id="XP_006823650.1">
    <property type="nucleotide sequence ID" value="XM_006823587.1"/>
</dbReference>
<comment type="catalytic activity">
    <reaction evidence="4">
        <text>a (3R)-hydroxyacyl-[ACP] + NADP(+) = a 3-oxoacyl-[ACP] + NADPH + H(+)</text>
        <dbReference type="Rhea" id="RHEA:17397"/>
        <dbReference type="Rhea" id="RHEA-COMP:9916"/>
        <dbReference type="Rhea" id="RHEA-COMP:9945"/>
        <dbReference type="ChEBI" id="CHEBI:15378"/>
        <dbReference type="ChEBI" id="CHEBI:57783"/>
        <dbReference type="ChEBI" id="CHEBI:58349"/>
        <dbReference type="ChEBI" id="CHEBI:78776"/>
        <dbReference type="ChEBI" id="CHEBI:78827"/>
        <dbReference type="EC" id="1.1.1.100"/>
    </reaction>
</comment>
<dbReference type="PANTHER" id="PTHR42879">
    <property type="entry name" value="3-OXOACYL-(ACYL-CARRIER-PROTEIN) REDUCTASE"/>
    <property type="match status" value="1"/>
</dbReference>
<dbReference type="InterPro" id="IPR036291">
    <property type="entry name" value="NAD(P)-bd_dom_sf"/>
</dbReference>
<proteinExistence type="inferred from homology"/>
<dbReference type="Gene3D" id="3.40.50.720">
    <property type="entry name" value="NAD(P)-binding Rossmann-like Domain"/>
    <property type="match status" value="1"/>
</dbReference>
<accession>A0ABM0MUF9</accession>
<dbReference type="PRINTS" id="PR00080">
    <property type="entry name" value="SDRFAMILY"/>
</dbReference>
<evidence type="ECO:0000313" key="5">
    <source>
        <dbReference type="Proteomes" id="UP000694865"/>
    </source>
</evidence>
<dbReference type="SUPFAM" id="SSF51735">
    <property type="entry name" value="NAD(P)-binding Rossmann-fold domains"/>
    <property type="match status" value="1"/>
</dbReference>
<name>A0ABM0MUF9_SACKO</name>
<evidence type="ECO:0000313" key="6">
    <source>
        <dbReference type="RefSeq" id="XP_006823650.1"/>
    </source>
</evidence>
<evidence type="ECO:0000256" key="4">
    <source>
        <dbReference type="ARBA" id="ARBA00048508"/>
    </source>
</evidence>
<dbReference type="PRINTS" id="PR00081">
    <property type="entry name" value="GDHRDH"/>
</dbReference>